<protein>
    <submittedName>
        <fullName evidence="2">Uncharacterized protein</fullName>
    </submittedName>
</protein>
<evidence type="ECO:0000256" key="1">
    <source>
        <dbReference type="SAM" id="MobiDB-lite"/>
    </source>
</evidence>
<keyword evidence="3" id="KW-1185">Reference proteome</keyword>
<dbReference type="AlphaFoldDB" id="A0A518GHE0"/>
<feature type="compositionally biased region" description="Basic and acidic residues" evidence="1">
    <location>
        <begin position="274"/>
        <end position="285"/>
    </location>
</feature>
<gene>
    <name evidence="2" type="ORF">Q31a_64050</name>
</gene>
<reference evidence="2 3" key="1">
    <citation type="submission" date="2019-02" db="EMBL/GenBank/DDBJ databases">
        <title>Deep-cultivation of Planctomycetes and their phenomic and genomic characterization uncovers novel biology.</title>
        <authorList>
            <person name="Wiegand S."/>
            <person name="Jogler M."/>
            <person name="Boedeker C."/>
            <person name="Pinto D."/>
            <person name="Vollmers J."/>
            <person name="Rivas-Marin E."/>
            <person name="Kohn T."/>
            <person name="Peeters S.H."/>
            <person name="Heuer A."/>
            <person name="Rast P."/>
            <person name="Oberbeckmann S."/>
            <person name="Bunk B."/>
            <person name="Jeske O."/>
            <person name="Meyerdierks A."/>
            <person name="Storesund J.E."/>
            <person name="Kallscheuer N."/>
            <person name="Luecker S."/>
            <person name="Lage O.M."/>
            <person name="Pohl T."/>
            <person name="Merkel B.J."/>
            <person name="Hornburger P."/>
            <person name="Mueller R.-W."/>
            <person name="Bruemmer F."/>
            <person name="Labrenz M."/>
            <person name="Spormann A.M."/>
            <person name="Op den Camp H."/>
            <person name="Overmann J."/>
            <person name="Amann R."/>
            <person name="Jetten M.S.M."/>
            <person name="Mascher T."/>
            <person name="Medema M.H."/>
            <person name="Devos D.P."/>
            <person name="Kaster A.-K."/>
            <person name="Ovreas L."/>
            <person name="Rohde M."/>
            <person name="Galperin M.Y."/>
            <person name="Jogler C."/>
        </authorList>
    </citation>
    <scope>NUCLEOTIDE SEQUENCE [LARGE SCALE GENOMIC DNA]</scope>
    <source>
        <strain evidence="2 3">Q31a</strain>
    </source>
</reference>
<organism evidence="2 3">
    <name type="scientific">Aureliella helgolandensis</name>
    <dbReference type="NCBI Taxonomy" id="2527968"/>
    <lineage>
        <taxon>Bacteria</taxon>
        <taxon>Pseudomonadati</taxon>
        <taxon>Planctomycetota</taxon>
        <taxon>Planctomycetia</taxon>
        <taxon>Pirellulales</taxon>
        <taxon>Pirellulaceae</taxon>
        <taxon>Aureliella</taxon>
    </lineage>
</organism>
<proteinExistence type="predicted"/>
<evidence type="ECO:0000313" key="3">
    <source>
        <dbReference type="Proteomes" id="UP000318017"/>
    </source>
</evidence>
<feature type="region of interest" description="Disordered" evidence="1">
    <location>
        <begin position="265"/>
        <end position="307"/>
    </location>
</feature>
<dbReference type="EMBL" id="CP036298">
    <property type="protein sequence ID" value="QDV28012.1"/>
    <property type="molecule type" value="Genomic_DNA"/>
</dbReference>
<sequence length="307" mass="33125">MNSINLLQGVAGYRAAPGGCFHRRLVASQTARWVKTIAVCWIALGSATDAWAQLPGAVQGGLDAVQVSGTLQAISGNQVKIEDEQSHQSFGVLGNETQVTYLGEADKSVLQPGVFVRFTAPFDAAGKPQAELQEIEIFQATQRRRMSRQERQDQMPGIYPVEEPEANQSRQPAKKAPDPASERSPAIKTVRVVGQLKFAKQGKLQVMVGARSIVVTLAEDGIVKVASSDLSLAVQGDAVEISGLRNAAQPDWIQVQKMTVTGVQPLGATPNAKQDLEATKEEQPKKRVRRSRSRLAEPAQSPTSKPQ</sequence>
<dbReference type="RefSeq" id="WP_145086285.1">
    <property type="nucleotide sequence ID" value="NZ_CP036298.1"/>
</dbReference>
<accession>A0A518GHE0</accession>
<dbReference type="Proteomes" id="UP000318017">
    <property type="component" value="Chromosome"/>
</dbReference>
<dbReference type="OrthoDB" id="263893at2"/>
<feature type="region of interest" description="Disordered" evidence="1">
    <location>
        <begin position="144"/>
        <end position="186"/>
    </location>
</feature>
<dbReference type="KEGG" id="ahel:Q31a_64050"/>
<name>A0A518GHE0_9BACT</name>
<evidence type="ECO:0000313" key="2">
    <source>
        <dbReference type="EMBL" id="QDV28012.1"/>
    </source>
</evidence>